<dbReference type="PROSITE" id="PS51635">
    <property type="entry name" value="PNPLA"/>
    <property type="match status" value="1"/>
</dbReference>
<dbReference type="PANTHER" id="PTHR14226:SF57">
    <property type="entry name" value="BLR7027 PROTEIN"/>
    <property type="match status" value="1"/>
</dbReference>
<feature type="short sequence motif" description="GXSXG" evidence="4">
    <location>
        <begin position="48"/>
        <end position="52"/>
    </location>
</feature>
<dbReference type="OrthoDB" id="2339873at2"/>
<dbReference type="InterPro" id="IPR016035">
    <property type="entry name" value="Acyl_Trfase/lysoPLipase"/>
</dbReference>
<keyword evidence="3 4" id="KW-0443">Lipid metabolism</keyword>
<dbReference type="GO" id="GO:0016042">
    <property type="term" value="P:lipid catabolic process"/>
    <property type="evidence" value="ECO:0007669"/>
    <property type="project" value="UniProtKB-UniRule"/>
</dbReference>
<sequence>MTIQKQKASTRAIVLGGGGVTGIAWEIGILTSLLEARIALHEADTIIGTSAGAFVGVALASGYDMNRLFAAQSKPSDAEIPVAASEQTTTAWYHAFATGGSDPQRVGAAMGAIAREHPEPVPVAQRRRVVEARLVTTEWPLRLQVTAIDAETGQLHVFDRTSGIALTGAVMASGAVPGVWPPVSINGRIWIDGGMVSTTNARLAQGYERVVILAPMPTSYGSIPGVAEDVAVMSANANVFLVKPDPQSIAAIGTNPYDPTRRSVAATSGRAQGRSIAASIAAMW</sequence>
<dbReference type="InterPro" id="IPR002641">
    <property type="entry name" value="PNPLA_dom"/>
</dbReference>
<gene>
    <name evidence="7" type="ORF">KDAU_73570</name>
</gene>
<evidence type="ECO:0000313" key="7">
    <source>
        <dbReference type="EMBL" id="GCE10028.1"/>
    </source>
</evidence>
<keyword evidence="2 4" id="KW-0442">Lipid degradation</keyword>
<evidence type="ECO:0000256" key="1">
    <source>
        <dbReference type="ARBA" id="ARBA00022801"/>
    </source>
</evidence>
<dbReference type="SUPFAM" id="SSF52151">
    <property type="entry name" value="FabD/lysophospholipase-like"/>
    <property type="match status" value="1"/>
</dbReference>
<evidence type="ECO:0000259" key="6">
    <source>
        <dbReference type="PROSITE" id="PS51635"/>
    </source>
</evidence>
<feature type="short sequence motif" description="GXGXXG" evidence="4">
    <location>
        <begin position="17"/>
        <end position="22"/>
    </location>
</feature>
<reference evidence="8" key="1">
    <citation type="submission" date="2018-12" db="EMBL/GenBank/DDBJ databases">
        <title>Tengunoibacter tsumagoiensis gen. nov., sp. nov., Dictyobacter kobayashii sp. nov., D. alpinus sp. nov., and D. joshuensis sp. nov. and description of Dictyobacteraceae fam. nov. within the order Ktedonobacterales isolated from Tengu-no-mugimeshi.</title>
        <authorList>
            <person name="Wang C.M."/>
            <person name="Zheng Y."/>
            <person name="Sakai Y."/>
            <person name="Toyoda A."/>
            <person name="Minakuchi Y."/>
            <person name="Abe K."/>
            <person name="Yokota A."/>
            <person name="Yabe S."/>
        </authorList>
    </citation>
    <scope>NUCLEOTIDE SEQUENCE [LARGE SCALE GENOMIC DNA]</scope>
    <source>
        <strain evidence="8">S-27</strain>
    </source>
</reference>
<evidence type="ECO:0000256" key="4">
    <source>
        <dbReference type="PROSITE-ProRule" id="PRU01161"/>
    </source>
</evidence>
<dbReference type="Pfam" id="PF01734">
    <property type="entry name" value="Patatin"/>
    <property type="match status" value="1"/>
</dbReference>
<feature type="active site" description="Nucleophile" evidence="4">
    <location>
        <position position="50"/>
    </location>
</feature>
<feature type="active site" description="Proton acceptor" evidence="4">
    <location>
        <position position="192"/>
    </location>
</feature>
<evidence type="ECO:0000256" key="5">
    <source>
        <dbReference type="SAM" id="Phobius"/>
    </source>
</evidence>
<feature type="transmembrane region" description="Helical" evidence="5">
    <location>
        <begin position="12"/>
        <end position="34"/>
    </location>
</feature>
<dbReference type="Proteomes" id="UP000287224">
    <property type="component" value="Unassembled WGS sequence"/>
</dbReference>
<keyword evidence="1 4" id="KW-0378">Hydrolase</keyword>
<feature type="domain" description="PNPLA" evidence="6">
    <location>
        <begin position="13"/>
        <end position="205"/>
    </location>
</feature>
<keyword evidence="8" id="KW-1185">Reference proteome</keyword>
<keyword evidence="5" id="KW-0812">Transmembrane</keyword>
<evidence type="ECO:0000313" key="8">
    <source>
        <dbReference type="Proteomes" id="UP000287224"/>
    </source>
</evidence>
<dbReference type="InterPro" id="IPR050301">
    <property type="entry name" value="NTE"/>
</dbReference>
<dbReference type="GO" id="GO:0016787">
    <property type="term" value="F:hydrolase activity"/>
    <property type="evidence" value="ECO:0007669"/>
    <property type="project" value="UniProtKB-UniRule"/>
</dbReference>
<dbReference type="AlphaFoldDB" id="A0A401ZSY7"/>
<dbReference type="EMBL" id="BIFQ01000002">
    <property type="protein sequence ID" value="GCE10028.1"/>
    <property type="molecule type" value="Genomic_DNA"/>
</dbReference>
<dbReference type="PANTHER" id="PTHR14226">
    <property type="entry name" value="NEUROPATHY TARGET ESTERASE/SWISS CHEESE D.MELANOGASTER"/>
    <property type="match status" value="1"/>
</dbReference>
<keyword evidence="5" id="KW-0472">Membrane</keyword>
<proteinExistence type="predicted"/>
<dbReference type="Gene3D" id="3.40.1090.10">
    <property type="entry name" value="Cytosolic phospholipase A2 catalytic domain"/>
    <property type="match status" value="2"/>
</dbReference>
<feature type="short sequence motif" description="DGA/G" evidence="4">
    <location>
        <begin position="192"/>
        <end position="194"/>
    </location>
</feature>
<name>A0A401ZSY7_9CHLR</name>
<evidence type="ECO:0000256" key="2">
    <source>
        <dbReference type="ARBA" id="ARBA00022963"/>
    </source>
</evidence>
<keyword evidence="5" id="KW-1133">Transmembrane helix</keyword>
<evidence type="ECO:0000256" key="3">
    <source>
        <dbReference type="ARBA" id="ARBA00023098"/>
    </source>
</evidence>
<organism evidence="7 8">
    <name type="scientific">Dictyobacter aurantiacus</name>
    <dbReference type="NCBI Taxonomy" id="1936993"/>
    <lineage>
        <taxon>Bacteria</taxon>
        <taxon>Bacillati</taxon>
        <taxon>Chloroflexota</taxon>
        <taxon>Ktedonobacteria</taxon>
        <taxon>Ktedonobacterales</taxon>
        <taxon>Dictyobacteraceae</taxon>
        <taxon>Dictyobacter</taxon>
    </lineage>
</organism>
<comment type="caution">
    <text evidence="7">The sequence shown here is derived from an EMBL/GenBank/DDBJ whole genome shotgun (WGS) entry which is preliminary data.</text>
</comment>
<dbReference type="RefSeq" id="WP_126602991.1">
    <property type="nucleotide sequence ID" value="NZ_BIFQ01000002.1"/>
</dbReference>
<accession>A0A401ZSY7</accession>
<protein>
    <submittedName>
        <fullName evidence="7">Patatin</fullName>
    </submittedName>
</protein>